<dbReference type="Proteomes" id="UP001280121">
    <property type="component" value="Unassembled WGS sequence"/>
</dbReference>
<proteinExistence type="predicted"/>
<accession>A0AAD9TLV6</accession>
<dbReference type="EMBL" id="JANJYI010000008">
    <property type="protein sequence ID" value="KAK2638437.1"/>
    <property type="molecule type" value="Genomic_DNA"/>
</dbReference>
<evidence type="ECO:0000313" key="2">
    <source>
        <dbReference type="Proteomes" id="UP001280121"/>
    </source>
</evidence>
<name>A0AAD9TLV6_9ROSI</name>
<organism evidence="1 2">
    <name type="scientific">Dipteronia dyeriana</name>
    <dbReference type="NCBI Taxonomy" id="168575"/>
    <lineage>
        <taxon>Eukaryota</taxon>
        <taxon>Viridiplantae</taxon>
        <taxon>Streptophyta</taxon>
        <taxon>Embryophyta</taxon>
        <taxon>Tracheophyta</taxon>
        <taxon>Spermatophyta</taxon>
        <taxon>Magnoliopsida</taxon>
        <taxon>eudicotyledons</taxon>
        <taxon>Gunneridae</taxon>
        <taxon>Pentapetalae</taxon>
        <taxon>rosids</taxon>
        <taxon>malvids</taxon>
        <taxon>Sapindales</taxon>
        <taxon>Sapindaceae</taxon>
        <taxon>Hippocastanoideae</taxon>
        <taxon>Acereae</taxon>
        <taxon>Dipteronia</taxon>
    </lineage>
</organism>
<comment type="caution">
    <text evidence="1">The sequence shown here is derived from an EMBL/GenBank/DDBJ whole genome shotgun (WGS) entry which is preliminary data.</text>
</comment>
<evidence type="ECO:0000313" key="1">
    <source>
        <dbReference type="EMBL" id="KAK2638437.1"/>
    </source>
</evidence>
<dbReference type="AlphaFoldDB" id="A0AAD9TLV6"/>
<sequence length="61" mass="7210">MDRAQCCNFLTDSRETRELCFDIYQHGGHWKSGLIIEVVILRPKDDFMKNIHRESGRELNS</sequence>
<keyword evidence="2" id="KW-1185">Reference proteome</keyword>
<protein>
    <submittedName>
        <fullName evidence="1">Uncharacterized protein</fullName>
    </submittedName>
</protein>
<gene>
    <name evidence="1" type="ORF">Ddye_026232</name>
</gene>
<reference evidence="1" key="1">
    <citation type="journal article" date="2023" name="Plant J.">
        <title>Genome sequences and population genomics provide insights into the demographic history, inbreeding, and mutation load of two 'living fossil' tree species of Dipteronia.</title>
        <authorList>
            <person name="Feng Y."/>
            <person name="Comes H.P."/>
            <person name="Chen J."/>
            <person name="Zhu S."/>
            <person name="Lu R."/>
            <person name="Zhang X."/>
            <person name="Li P."/>
            <person name="Qiu J."/>
            <person name="Olsen K.M."/>
            <person name="Qiu Y."/>
        </authorList>
    </citation>
    <scope>NUCLEOTIDE SEQUENCE</scope>
    <source>
        <strain evidence="1">KIB01</strain>
    </source>
</reference>